<dbReference type="InterPro" id="IPR007055">
    <property type="entry name" value="BON_dom"/>
</dbReference>
<name>A0A1G9SBE4_9BACT</name>
<dbReference type="PROSITE" id="PS51782">
    <property type="entry name" value="LYSM"/>
    <property type="match status" value="1"/>
</dbReference>
<keyword evidence="2" id="KW-0963">Cytoplasm</keyword>
<dbReference type="Pfam" id="PF04972">
    <property type="entry name" value="BON"/>
    <property type="match status" value="1"/>
</dbReference>
<evidence type="ECO:0000259" key="5">
    <source>
        <dbReference type="PROSITE" id="PS50914"/>
    </source>
</evidence>
<dbReference type="AlphaFoldDB" id="A0A1G9SBE4"/>
<dbReference type="InterPro" id="IPR018392">
    <property type="entry name" value="LysM"/>
</dbReference>
<reference evidence="7 8" key="1">
    <citation type="submission" date="2016-10" db="EMBL/GenBank/DDBJ databases">
        <authorList>
            <person name="de Groot N.N."/>
        </authorList>
    </citation>
    <scope>NUCLEOTIDE SEQUENCE [LARGE SCALE GENOMIC DNA]</scope>
    <source>
        <strain evidence="7 8">DSM 25186</strain>
    </source>
</reference>
<sequence>MGLFSFIKDAGEKIFGSKEKEEAKAKLEAEAKEANENAVKAQVAANYVRKFGLEVNGLAITVDGEKATVKGEAKDQATKERVVLAVGNLDGIAQVDDQMTVATPPEPEAQFYTVEKGDTLSKIAKQYYGNANAYMKIFDANKPMLKDPDKIYPGQKLRIPAAQ</sequence>
<evidence type="ECO:0000256" key="2">
    <source>
        <dbReference type="ARBA" id="ARBA00022490"/>
    </source>
</evidence>
<comment type="subcellular location">
    <subcellularLocation>
        <location evidence="1">Cytoplasm</location>
    </subcellularLocation>
</comment>
<dbReference type="CDD" id="cd00118">
    <property type="entry name" value="LysM"/>
    <property type="match status" value="1"/>
</dbReference>
<dbReference type="RefSeq" id="WP_089687149.1">
    <property type="nucleotide sequence ID" value="NZ_FNFO01000012.1"/>
</dbReference>
<dbReference type="NCBIfam" id="NF008399">
    <property type="entry name" value="PRK11198.1"/>
    <property type="match status" value="1"/>
</dbReference>
<organism evidence="7 8">
    <name type="scientific">Catalinimonas alkaloidigena</name>
    <dbReference type="NCBI Taxonomy" id="1075417"/>
    <lineage>
        <taxon>Bacteria</taxon>
        <taxon>Pseudomonadati</taxon>
        <taxon>Bacteroidota</taxon>
        <taxon>Cytophagia</taxon>
        <taxon>Cytophagales</taxon>
        <taxon>Catalimonadaceae</taxon>
        <taxon>Catalinimonas</taxon>
    </lineage>
</organism>
<dbReference type="SUPFAM" id="SSF54106">
    <property type="entry name" value="LysM domain"/>
    <property type="match status" value="1"/>
</dbReference>
<feature type="domain" description="LysM" evidence="6">
    <location>
        <begin position="110"/>
        <end position="159"/>
    </location>
</feature>
<dbReference type="OrthoDB" id="370541at2"/>
<dbReference type="Proteomes" id="UP000198510">
    <property type="component" value="Unassembled WGS sequence"/>
</dbReference>
<dbReference type="FunFam" id="3.10.350.10:FF:000001">
    <property type="entry name" value="Peptidoglycan-binding protein LysM"/>
    <property type="match status" value="1"/>
</dbReference>
<proteinExistence type="predicted"/>
<gene>
    <name evidence="7" type="ORF">SAMN05421823_112101</name>
</gene>
<evidence type="ECO:0000256" key="4">
    <source>
        <dbReference type="SAM" id="Coils"/>
    </source>
</evidence>
<evidence type="ECO:0000313" key="8">
    <source>
        <dbReference type="Proteomes" id="UP000198510"/>
    </source>
</evidence>
<dbReference type="STRING" id="1075417.SAMN05421823_112101"/>
<protein>
    <recommendedName>
        <fullName evidence="3">Potassium binding protein Kbp</fullName>
    </recommendedName>
</protein>
<accession>A0A1G9SBE4</accession>
<evidence type="ECO:0000259" key="6">
    <source>
        <dbReference type="PROSITE" id="PS51782"/>
    </source>
</evidence>
<feature type="coiled-coil region" evidence="4">
    <location>
        <begin position="17"/>
        <end position="44"/>
    </location>
</feature>
<dbReference type="SMART" id="SM00257">
    <property type="entry name" value="LysM"/>
    <property type="match status" value="1"/>
</dbReference>
<evidence type="ECO:0000256" key="3">
    <source>
        <dbReference type="ARBA" id="ARBA00072219"/>
    </source>
</evidence>
<dbReference type="EMBL" id="FNFO01000012">
    <property type="protein sequence ID" value="SDM32798.1"/>
    <property type="molecule type" value="Genomic_DNA"/>
</dbReference>
<evidence type="ECO:0000313" key="7">
    <source>
        <dbReference type="EMBL" id="SDM32798.1"/>
    </source>
</evidence>
<dbReference type="InterPro" id="IPR052196">
    <property type="entry name" value="Bact_Kbp"/>
</dbReference>
<dbReference type="Gene3D" id="3.10.350.10">
    <property type="entry name" value="LysM domain"/>
    <property type="match status" value="1"/>
</dbReference>
<dbReference type="InterPro" id="IPR036779">
    <property type="entry name" value="LysM_dom_sf"/>
</dbReference>
<dbReference type="GO" id="GO:0005737">
    <property type="term" value="C:cytoplasm"/>
    <property type="evidence" value="ECO:0007669"/>
    <property type="project" value="UniProtKB-SubCell"/>
</dbReference>
<dbReference type="PANTHER" id="PTHR34700:SF8">
    <property type="entry name" value="POTASSIUM BINDING PROTEIN KBP"/>
    <property type="match status" value="1"/>
</dbReference>
<dbReference type="PANTHER" id="PTHR34700">
    <property type="entry name" value="POTASSIUM BINDING PROTEIN KBP"/>
    <property type="match status" value="1"/>
</dbReference>
<keyword evidence="4" id="KW-0175">Coiled coil</keyword>
<feature type="domain" description="BON" evidence="5">
    <location>
        <begin position="35"/>
        <end position="103"/>
    </location>
</feature>
<dbReference type="Pfam" id="PF01476">
    <property type="entry name" value="LysM"/>
    <property type="match status" value="1"/>
</dbReference>
<evidence type="ECO:0000256" key="1">
    <source>
        <dbReference type="ARBA" id="ARBA00004496"/>
    </source>
</evidence>
<dbReference type="PROSITE" id="PS50914">
    <property type="entry name" value="BON"/>
    <property type="match status" value="1"/>
</dbReference>
<keyword evidence="8" id="KW-1185">Reference proteome</keyword>